<dbReference type="eggNOG" id="ENOG5030SDI">
    <property type="taxonomic scope" value="Bacteria"/>
</dbReference>
<gene>
    <name evidence="1" type="ordered locus">PMT_2794</name>
</gene>
<dbReference type="KEGG" id="pmt:PMT_2794"/>
<organism evidence="1 2">
    <name type="scientific">Prochlorococcus marinus (strain MIT 9313)</name>
    <dbReference type="NCBI Taxonomy" id="74547"/>
    <lineage>
        <taxon>Bacteria</taxon>
        <taxon>Bacillati</taxon>
        <taxon>Cyanobacteriota</taxon>
        <taxon>Cyanophyceae</taxon>
        <taxon>Synechococcales</taxon>
        <taxon>Prochlorococcaceae</taxon>
        <taxon>Prochlorococcus</taxon>
    </lineage>
</organism>
<evidence type="ECO:0000313" key="1">
    <source>
        <dbReference type="EMBL" id="CAX32312.1"/>
    </source>
</evidence>
<protein>
    <submittedName>
        <fullName evidence="1">Uncharacterized protein</fullName>
    </submittedName>
</protein>
<reference evidence="1 2" key="1">
    <citation type="journal article" date="2003" name="Nature">
        <title>Genome divergence in two Prochlorococcus ecotypes reflects oceanic niche differentiation.</title>
        <authorList>
            <person name="Rocap G."/>
            <person name="Larimer F.W."/>
            <person name="Lamerdin J.E."/>
            <person name="Malfatti S."/>
            <person name="Chain P."/>
            <person name="Ahlgren N.A."/>
            <person name="Arellano A."/>
            <person name="Coleman M."/>
            <person name="Hauser L."/>
            <person name="Hess W.R."/>
            <person name="Johnson Z.I."/>
            <person name="Land M.L."/>
            <person name="Lindell D."/>
            <person name="Post A.F."/>
            <person name="Regala W."/>
            <person name="Shah M."/>
            <person name="Shaw S.L."/>
            <person name="Steglich C."/>
            <person name="Sullivan M.B."/>
            <person name="Ting C.S."/>
            <person name="Tolonen A."/>
            <person name="Webb E.A."/>
            <person name="Zinser E.R."/>
            <person name="Chisholm S.W."/>
        </authorList>
    </citation>
    <scope>NUCLEOTIDE SEQUENCE [LARGE SCALE GENOMIC DNA]</scope>
    <source>
        <strain evidence="2">MIT 9313</strain>
    </source>
</reference>
<dbReference type="AlphaFoldDB" id="B9ESG7"/>
<sequence>MLMYAGLAHLKSLAIRVIQKSLVEIFKSNRFPMLLQTRPAKLKNKLRRPSEVAA</sequence>
<accession>B9ESG7</accession>
<dbReference type="HOGENOM" id="CLU_3046859_0_0_3"/>
<keyword evidence="2" id="KW-1185">Reference proteome</keyword>
<dbReference type="EMBL" id="BX548175">
    <property type="protein sequence ID" value="CAX32312.1"/>
    <property type="molecule type" value="Genomic_DNA"/>
</dbReference>
<name>B9ESG7_PROMM</name>
<evidence type="ECO:0000313" key="2">
    <source>
        <dbReference type="Proteomes" id="UP000001423"/>
    </source>
</evidence>
<dbReference type="Proteomes" id="UP000001423">
    <property type="component" value="Chromosome"/>
</dbReference>
<proteinExistence type="predicted"/>